<proteinExistence type="predicted"/>
<evidence type="ECO:0000256" key="1">
    <source>
        <dbReference type="SAM" id="MobiDB-lite"/>
    </source>
</evidence>
<dbReference type="EMBL" id="BSTX01000001">
    <property type="protein sequence ID" value="GLZ77515.1"/>
    <property type="molecule type" value="Genomic_DNA"/>
</dbReference>
<feature type="transmembrane region" description="Helical" evidence="2">
    <location>
        <begin position="50"/>
        <end position="78"/>
    </location>
</feature>
<dbReference type="Proteomes" id="UP001165079">
    <property type="component" value="Unassembled WGS sequence"/>
</dbReference>
<keyword evidence="2" id="KW-0472">Membrane</keyword>
<sequence>MPSDIGPAMRLFDPGERLGWAYADPELQRRSFPDPRPQEPKPPKVTEIGAILGAVGLIGGGGLAVVILGVIVMIIMLICGAANDTATGVGNLGVIIGIVIAVLGVALGVFMIVRRGGEKSRADAQRREYEAAVLRWESDRHRFIGDEQARIDALPEWYAIGVPAATRRLDVYGGGNRGWSSLLTTYGASAVATRSPVVLLDFSRAQVAEDLCRWTAAAGAKVRRSVLPAELHAADLLSGLTAEQIVAALVESTFGAESDHRNQKLKAHRVLSSITEALGGDITMGRLLEALRVAMRDPARPQRLSAEEENRLGQLLYDSYVASALDELREMEAVLYPLARLGEQRETSSGGHHLDCFVLADTGASVTADLLADLLLHWTTHRLTTGAGGTVIIAGADRLASRHLEHLTDICARDQRLRLVLLFRNLRDDALRVIGGGTVGFMRLGNHQEAEQAAQYIGKEFKFVDHSVTETHGTNEGTSSSVAHSESTTVTDSSGSSGSSGSSDSNWSVGGSRSTTTGTTRTEGTSKGTTHSIAWGQQRVHEYRVEPVVLQHQMAEEAMYLVQGGGGQGARVQRVDTSPQTVALPRSSTTPVEVPPQPVRPALPPPAEPQTGPYQVVGR</sequence>
<keyword evidence="2" id="KW-1133">Transmembrane helix</keyword>
<feature type="region of interest" description="Disordered" evidence="1">
    <location>
        <begin position="568"/>
        <end position="619"/>
    </location>
</feature>
<evidence type="ECO:0000313" key="3">
    <source>
        <dbReference type="EMBL" id="GLZ77515.1"/>
    </source>
</evidence>
<reference evidence="3" key="1">
    <citation type="submission" date="2023-03" db="EMBL/GenBank/DDBJ databases">
        <title>Actinorhabdospora filicis NBRC 111898.</title>
        <authorList>
            <person name="Ichikawa N."/>
            <person name="Sato H."/>
            <person name="Tonouchi N."/>
        </authorList>
    </citation>
    <scope>NUCLEOTIDE SEQUENCE</scope>
    <source>
        <strain evidence="3">NBRC 111898</strain>
    </source>
</reference>
<dbReference type="RefSeq" id="WP_285662616.1">
    <property type="nucleotide sequence ID" value="NZ_BSTX01000001.1"/>
</dbReference>
<protein>
    <submittedName>
        <fullName evidence="3">Uncharacterized protein</fullName>
    </submittedName>
</protein>
<keyword evidence="2" id="KW-0812">Transmembrane</keyword>
<name>A0A9W6SI29_9ACTN</name>
<accession>A0A9W6SI29</accession>
<evidence type="ECO:0000256" key="2">
    <source>
        <dbReference type="SAM" id="Phobius"/>
    </source>
</evidence>
<feature type="compositionally biased region" description="Pro residues" evidence="1">
    <location>
        <begin position="593"/>
        <end position="608"/>
    </location>
</feature>
<feature type="transmembrane region" description="Helical" evidence="2">
    <location>
        <begin position="90"/>
        <end position="113"/>
    </location>
</feature>
<feature type="compositionally biased region" description="Polar residues" evidence="1">
    <location>
        <begin position="470"/>
        <end position="484"/>
    </location>
</feature>
<organism evidence="3 4">
    <name type="scientific">Actinorhabdospora filicis</name>
    <dbReference type="NCBI Taxonomy" id="1785913"/>
    <lineage>
        <taxon>Bacteria</taxon>
        <taxon>Bacillati</taxon>
        <taxon>Actinomycetota</taxon>
        <taxon>Actinomycetes</taxon>
        <taxon>Micromonosporales</taxon>
        <taxon>Micromonosporaceae</taxon>
        <taxon>Actinorhabdospora</taxon>
    </lineage>
</organism>
<feature type="compositionally biased region" description="Low complexity" evidence="1">
    <location>
        <begin position="485"/>
        <end position="530"/>
    </location>
</feature>
<gene>
    <name evidence="3" type="ORF">Afil01_23220</name>
</gene>
<evidence type="ECO:0000313" key="4">
    <source>
        <dbReference type="Proteomes" id="UP001165079"/>
    </source>
</evidence>
<comment type="caution">
    <text evidence="3">The sequence shown here is derived from an EMBL/GenBank/DDBJ whole genome shotgun (WGS) entry which is preliminary data.</text>
</comment>
<dbReference type="AlphaFoldDB" id="A0A9W6SI29"/>
<keyword evidence="4" id="KW-1185">Reference proteome</keyword>
<feature type="region of interest" description="Disordered" evidence="1">
    <location>
        <begin position="470"/>
        <end position="533"/>
    </location>
</feature>
<feature type="compositionally biased region" description="Polar residues" evidence="1">
    <location>
        <begin position="576"/>
        <end position="591"/>
    </location>
</feature>